<evidence type="ECO:0000313" key="2">
    <source>
        <dbReference type="Proteomes" id="UP000003763"/>
    </source>
</evidence>
<gene>
    <name evidence="1" type="ORF">HMPREF9469_00270</name>
</gene>
<dbReference type="Proteomes" id="UP000003763">
    <property type="component" value="Unassembled WGS sequence"/>
</dbReference>
<proteinExistence type="predicted"/>
<organism evidence="1 2">
    <name type="scientific">[Clostridium] citroniae WAL-17108</name>
    <dbReference type="NCBI Taxonomy" id="742733"/>
    <lineage>
        <taxon>Bacteria</taxon>
        <taxon>Bacillati</taxon>
        <taxon>Bacillota</taxon>
        <taxon>Clostridia</taxon>
        <taxon>Lachnospirales</taxon>
        <taxon>Lachnospiraceae</taxon>
        <taxon>Enterocloster</taxon>
    </lineage>
</organism>
<reference evidence="1 2" key="1">
    <citation type="submission" date="2011-08" db="EMBL/GenBank/DDBJ databases">
        <title>The Genome Sequence of Clostridium citroniae WAL-17108.</title>
        <authorList>
            <consortium name="The Broad Institute Genome Sequencing Platform"/>
            <person name="Earl A."/>
            <person name="Ward D."/>
            <person name="Feldgarden M."/>
            <person name="Gevers D."/>
            <person name="Finegold S.M."/>
            <person name="Summanen P.H."/>
            <person name="Molitoris D.R."/>
            <person name="Vaisanen M.L."/>
            <person name="Daigneault M."/>
            <person name="Allen-Vercoe E."/>
            <person name="Young S.K."/>
            <person name="Zeng Q."/>
            <person name="Gargeya S."/>
            <person name="Fitzgerald M."/>
            <person name="Haas B."/>
            <person name="Abouelleil A."/>
            <person name="Alvarado L."/>
            <person name="Arachchi H.M."/>
            <person name="Berlin A."/>
            <person name="Brown A."/>
            <person name="Chapman S.B."/>
            <person name="Chen Z."/>
            <person name="Dunbar C."/>
            <person name="Freedman E."/>
            <person name="Gearin G."/>
            <person name="Gellesch M."/>
            <person name="Goldberg J."/>
            <person name="Griggs A."/>
            <person name="Gujja S."/>
            <person name="Heiman D."/>
            <person name="Howarth C."/>
            <person name="Larson L."/>
            <person name="Lui A."/>
            <person name="MacDonald P.J.P."/>
            <person name="Montmayeur A."/>
            <person name="Murphy C."/>
            <person name="Neiman D."/>
            <person name="Pearson M."/>
            <person name="Priest M."/>
            <person name="Roberts A."/>
            <person name="Saif S."/>
            <person name="Shea T."/>
            <person name="Shenoy N."/>
            <person name="Sisk P."/>
            <person name="Stolte C."/>
            <person name="Sykes S."/>
            <person name="Wortman J."/>
            <person name="Nusbaum C."/>
            <person name="Birren B."/>
        </authorList>
    </citation>
    <scope>NUCLEOTIDE SEQUENCE [LARGE SCALE GENOMIC DNA]</scope>
    <source>
        <strain evidence="1 2">WAL-17108</strain>
    </source>
</reference>
<dbReference type="HOGENOM" id="CLU_126447_1_0_9"/>
<dbReference type="EMBL" id="ADLJ01000002">
    <property type="protein sequence ID" value="EHF01038.1"/>
    <property type="molecule type" value="Genomic_DNA"/>
</dbReference>
<name>G5HCF8_9FIRM</name>
<sequence>MKRFFIMRQDRNLPDSIRLRDFDICGARHIFHKSDAERLNQTTVLYQAENTGELAGDFIQSPVYMVSGMVKKILDMYEDDLVFKKVSLINKEKGTEILYYQVLMDEIEALSESVERYPDQTEKKIILSPNKIGEHKVFMLADSRMKDPIVNLDIIESLLKRNPIGIRFQEIEVEKNG</sequence>
<dbReference type="RefSeq" id="WP_007858387.1">
    <property type="nucleotide sequence ID" value="NZ_JH376420.1"/>
</dbReference>
<evidence type="ECO:0000313" key="1">
    <source>
        <dbReference type="EMBL" id="EHF01038.1"/>
    </source>
</evidence>
<comment type="caution">
    <text evidence="1">The sequence shown here is derived from an EMBL/GenBank/DDBJ whole genome shotgun (WGS) entry which is preliminary data.</text>
</comment>
<dbReference type="AlphaFoldDB" id="G5HCF8"/>
<accession>G5HCF8</accession>
<dbReference type="PATRIC" id="fig|742733.3.peg.277"/>
<protein>
    <submittedName>
        <fullName evidence="1">Uncharacterized protein</fullName>
    </submittedName>
</protein>
<dbReference type="eggNOG" id="ENOG5032T4R">
    <property type="taxonomic scope" value="Bacteria"/>
</dbReference>